<reference evidence="1 2" key="1">
    <citation type="journal article" date="2020" name="Microorganisms">
        <title>Description of Three Novel Members in the Family Geobacteraceae, Oryzomonas japonicum gen. nov., sp. nov., Oryzomonas sagensis sp. nov., and Oryzomonas ruber sp. nov.</title>
        <authorList>
            <person name="Xu Z."/>
            <person name="Masuda Y."/>
            <person name="Hayakawa C."/>
            <person name="Ushijima N."/>
            <person name="Kawano K."/>
            <person name="Shiratori Y."/>
            <person name="Senoo K."/>
            <person name="Itoh H."/>
        </authorList>
    </citation>
    <scope>NUCLEOTIDE SEQUENCE [LARGE SCALE GENOMIC DNA]</scope>
    <source>
        <strain evidence="1 2">Red100</strain>
    </source>
</reference>
<keyword evidence="2" id="KW-1185">Reference proteome</keyword>
<name>A0ABQ6TKR2_9BACT</name>
<gene>
    <name evidence="1" type="ORF">F6V30_15400</name>
</gene>
<dbReference type="PANTHER" id="PTHR42827">
    <property type="entry name" value="IRON-SULFUR CLUSTER-BINDING PROTEIN-RELATED"/>
    <property type="match status" value="1"/>
</dbReference>
<sequence>MSDQTSSGSTSLFVNEIPKWGEPYPNILNRRSVFECLKDYILQANYYGYRPDRRKVLAVRTADRTATLRNASTPIRQEVYYFIEGELFPEEGATRLHDGQSATELAEALLGTIYEQLYIWTAYDFTKGSPPGFRKPFDAPLIVKGSPHPNPERKTRRREIAKGINPQFFLPDPVPEHAVDGEIQPDVPYDELLGFVTNLVKTDFRNALPEGLNPPIWSEPLIGIASAHDPLFERFQDPEVVGPGHRLPYEWLPGARSVISVFLPFTEHISANYSKEQRYSAIEFSSGKWNGSKFLNVVRRALIRFAGRHGGAAVAPNIDPRYDSDGWRPFWSERHAAFAAGLGTFGLHQNFISEKGCLGRLCSVVTTLHLTPTERNYTEVYGYCLYAFDGSCDACIRRCPTGAVTAAGKLPGRCETHGNKEHFKEWNYGSCGHCSTNIPCSRGIPAKIRKTL</sequence>
<organism evidence="1 2">
    <name type="scientific">Oryzomonas sagensis</name>
    <dbReference type="NCBI Taxonomy" id="2603857"/>
    <lineage>
        <taxon>Bacteria</taxon>
        <taxon>Pseudomonadati</taxon>
        <taxon>Thermodesulfobacteriota</taxon>
        <taxon>Desulfuromonadia</taxon>
        <taxon>Geobacterales</taxon>
        <taxon>Geobacteraceae</taxon>
        <taxon>Oryzomonas</taxon>
    </lineage>
</organism>
<evidence type="ECO:0000313" key="2">
    <source>
        <dbReference type="Proteomes" id="UP000798046"/>
    </source>
</evidence>
<comment type="caution">
    <text evidence="1">The sequence shown here is derived from an EMBL/GenBank/DDBJ whole genome shotgun (WGS) entry which is preliminary data.</text>
</comment>
<protein>
    <submittedName>
        <fullName evidence="1">Epoxyqueuosine reductase</fullName>
    </submittedName>
</protein>
<accession>A0ABQ6TKR2</accession>
<evidence type="ECO:0000313" key="1">
    <source>
        <dbReference type="EMBL" id="KAB0668719.1"/>
    </source>
</evidence>
<dbReference type="RefSeq" id="WP_151157876.1">
    <property type="nucleotide sequence ID" value="NZ_VZRA01000006.1"/>
</dbReference>
<dbReference type="PANTHER" id="PTHR42827:SF1">
    <property type="entry name" value="IRON-SULFUR CLUSTER-BINDING PROTEIN"/>
    <property type="match status" value="1"/>
</dbReference>
<dbReference type="Proteomes" id="UP000798046">
    <property type="component" value="Unassembled WGS sequence"/>
</dbReference>
<proteinExistence type="predicted"/>
<dbReference type="EMBL" id="VZRA01000006">
    <property type="protein sequence ID" value="KAB0668719.1"/>
    <property type="molecule type" value="Genomic_DNA"/>
</dbReference>